<dbReference type="InterPro" id="IPR007712">
    <property type="entry name" value="RelE/ParE_toxin"/>
</dbReference>
<dbReference type="InterPro" id="IPR051803">
    <property type="entry name" value="TA_system_RelE-like_toxin"/>
</dbReference>
<dbReference type="AlphaFoldDB" id="A0A1H3CT09"/>
<evidence type="ECO:0000313" key="3">
    <source>
        <dbReference type="EMBL" id="SDX56684.1"/>
    </source>
</evidence>
<keyword evidence="4" id="KW-1185">Reference proteome</keyword>
<reference evidence="3 4" key="1">
    <citation type="submission" date="2016-10" db="EMBL/GenBank/DDBJ databases">
        <authorList>
            <person name="de Groot N.N."/>
        </authorList>
    </citation>
    <scope>NUCLEOTIDE SEQUENCE [LARGE SCALE GENOMIC DNA]</scope>
    <source>
        <strain evidence="3 4">Nm1</strain>
    </source>
</reference>
<sequence length="83" mass="9688">MAQIKWTEPALNDVDEVAEYIALEKPCAAQKLVKEIFKKTKLLKKFPKSGRHPPEPQDTNYREIIVDPCRIFYRVEKNITSPM</sequence>
<dbReference type="Pfam" id="PF05016">
    <property type="entry name" value="ParE_toxin"/>
    <property type="match status" value="1"/>
</dbReference>
<accession>A0A1H3CT09</accession>
<gene>
    <name evidence="3" type="ORF">SAMN05421881_100394</name>
</gene>
<evidence type="ECO:0000313" key="4">
    <source>
        <dbReference type="Proteomes" id="UP000198640"/>
    </source>
</evidence>
<proteinExistence type="inferred from homology"/>
<dbReference type="PANTHER" id="PTHR33755:SF5">
    <property type="entry name" value="TYPE II TOXIN-ANTITOXIN SYSTEM RELE_PARE FAMILY TOXIN"/>
    <property type="match status" value="1"/>
</dbReference>
<evidence type="ECO:0000256" key="2">
    <source>
        <dbReference type="ARBA" id="ARBA00022649"/>
    </source>
</evidence>
<dbReference type="STRING" id="44576.SAMN05421881_100394"/>
<dbReference type="EMBL" id="FNOY01000003">
    <property type="protein sequence ID" value="SDX56684.1"/>
    <property type="molecule type" value="Genomic_DNA"/>
</dbReference>
<dbReference type="Gene3D" id="3.30.2310.20">
    <property type="entry name" value="RelE-like"/>
    <property type="match status" value="1"/>
</dbReference>
<organism evidence="3 4">
    <name type="scientific">Nitrosomonas halophila</name>
    <dbReference type="NCBI Taxonomy" id="44576"/>
    <lineage>
        <taxon>Bacteria</taxon>
        <taxon>Pseudomonadati</taxon>
        <taxon>Pseudomonadota</taxon>
        <taxon>Betaproteobacteria</taxon>
        <taxon>Nitrosomonadales</taxon>
        <taxon>Nitrosomonadaceae</taxon>
        <taxon>Nitrosomonas</taxon>
    </lineage>
</organism>
<dbReference type="InterPro" id="IPR035093">
    <property type="entry name" value="RelE/ParE_toxin_dom_sf"/>
</dbReference>
<dbReference type="RefSeq" id="WP_245725035.1">
    <property type="nucleotide sequence ID" value="NZ_FNOY01000003.1"/>
</dbReference>
<protein>
    <submittedName>
        <fullName evidence="3">Plasmid stabilization system protein ParE</fullName>
    </submittedName>
</protein>
<name>A0A1H3CT09_9PROT</name>
<dbReference type="PANTHER" id="PTHR33755">
    <property type="entry name" value="TOXIN PARE1-RELATED"/>
    <property type="match status" value="1"/>
</dbReference>
<comment type="similarity">
    <text evidence="1">Belongs to the RelE toxin family.</text>
</comment>
<evidence type="ECO:0000256" key="1">
    <source>
        <dbReference type="ARBA" id="ARBA00006226"/>
    </source>
</evidence>
<keyword evidence="2" id="KW-1277">Toxin-antitoxin system</keyword>
<dbReference type="Proteomes" id="UP000198640">
    <property type="component" value="Unassembled WGS sequence"/>
</dbReference>